<dbReference type="SMART" id="SM00710">
    <property type="entry name" value="PbH1"/>
    <property type="match status" value="9"/>
</dbReference>
<evidence type="ECO:0000259" key="1">
    <source>
        <dbReference type="Pfam" id="PF13229"/>
    </source>
</evidence>
<dbReference type="Pfam" id="PF13229">
    <property type="entry name" value="Beta_helix"/>
    <property type="match status" value="1"/>
</dbReference>
<proteinExistence type="predicted"/>
<dbReference type="RefSeq" id="WP_405385562.1">
    <property type="nucleotide sequence ID" value="NZ_JBJGEB010000003.1"/>
</dbReference>
<dbReference type="InterPro" id="IPR012334">
    <property type="entry name" value="Pectin_lyas_fold"/>
</dbReference>
<dbReference type="InterPro" id="IPR006626">
    <property type="entry name" value="PbH1"/>
</dbReference>
<gene>
    <name evidence="2" type="ORF">ACI43T_03530</name>
</gene>
<comment type="caution">
    <text evidence="2">The sequence shown here is derived from an EMBL/GenBank/DDBJ whole genome shotgun (WGS) entry which is preliminary data.</text>
</comment>
<evidence type="ECO:0000313" key="2">
    <source>
        <dbReference type="EMBL" id="MFK7641569.1"/>
    </source>
</evidence>
<dbReference type="Proteomes" id="UP001621964">
    <property type="component" value="Unassembled WGS sequence"/>
</dbReference>
<protein>
    <submittedName>
        <fullName evidence="2">Right-handed parallel beta-helix repeat-containing protein</fullName>
    </submittedName>
</protein>
<organism evidence="2 3">
    <name type="scientific">Neisseria oralis</name>
    <dbReference type="NCBI Taxonomy" id="1107316"/>
    <lineage>
        <taxon>Bacteria</taxon>
        <taxon>Pseudomonadati</taxon>
        <taxon>Pseudomonadota</taxon>
        <taxon>Betaproteobacteria</taxon>
        <taxon>Neisseriales</taxon>
        <taxon>Neisseriaceae</taxon>
        <taxon>Neisseria</taxon>
    </lineage>
</organism>
<name>A0ABW8Q207_9NEIS</name>
<feature type="domain" description="Right handed beta helix" evidence="1">
    <location>
        <begin position="235"/>
        <end position="364"/>
    </location>
</feature>
<dbReference type="Gene3D" id="2.160.20.10">
    <property type="entry name" value="Single-stranded right-handed beta-helix, Pectin lyase-like"/>
    <property type="match status" value="1"/>
</dbReference>
<evidence type="ECO:0000313" key="3">
    <source>
        <dbReference type="Proteomes" id="UP001621964"/>
    </source>
</evidence>
<dbReference type="SUPFAM" id="SSF51126">
    <property type="entry name" value="Pectin lyase-like"/>
    <property type="match status" value="1"/>
</dbReference>
<dbReference type="InterPro" id="IPR011050">
    <property type="entry name" value="Pectin_lyase_fold/virulence"/>
</dbReference>
<sequence>MAITIGTKRPITIPSAPSNSVVIASAKTPSGKTYHVYQSKTHGRYIDAAEFGTDASGRTDSLPAIKNALKAAHSAHASVYLSGKLYVSDTIVIDKTLSSVQGIIGNGMGNTTISFNKAQKGIFNSDTNETDIRENAGILVDGVDGVSIKNLSVKYTHTDFYRKGLSYFGKVSGILVNDADNTLISGVEVSGANRAGVVFTSTAALQEDPAKKGMTFKARVQNGELNETHDNLPTGENNRIENSYLHHNRVAGALVSYQEKFVADNNTFSYNGHAGDGGTGYGIATMAGSYNFGVTFSNNRTDHNYRKGLDVHDGTDIVISNNISNGDRMYGIAVYNRQFAMENVKITGNTIIQDAKFRLLHDDNAECTYYGYSGIQLQTNTQNKNLYTHDNARYEISGNTISGLTLFKDDIHTYGIEFRNHENTASYNLDITGNTINGTSSRYLIAAINDTTMGNNAGLGSGNINISGNTAQIGEIAADTVPVYVEEKSATLTQRGSVNVGNNDIAIGQSNGSAEAVRLIGNAKTYTVHDNHFKLGGVVDKAIIDIISTSKAASSATINNNTLETPLKKDLYSYWMQADHASYIAIDNTHNGKNLSTASNFNTPTLKSFLSAQTATEAADVSSTYTVDADSIPLSTLLSSTGTAQAGSVHIDVPHTAATEYALNETFTVDKDKTHSHL</sequence>
<dbReference type="InterPro" id="IPR039448">
    <property type="entry name" value="Beta_helix"/>
</dbReference>
<reference evidence="2 3" key="1">
    <citation type="submission" date="2024-11" db="EMBL/GenBank/DDBJ databases">
        <authorList>
            <person name="Mikucki A.G."/>
            <person name="Kahler C.M."/>
        </authorList>
    </citation>
    <scope>NUCLEOTIDE SEQUENCE [LARGE SCALE GENOMIC DNA]</scope>
    <source>
        <strain evidence="2 3">EXNM717</strain>
    </source>
</reference>
<dbReference type="EMBL" id="JBJGEB010000003">
    <property type="protein sequence ID" value="MFK7641569.1"/>
    <property type="molecule type" value="Genomic_DNA"/>
</dbReference>
<accession>A0ABW8Q207</accession>
<keyword evidence="3" id="KW-1185">Reference proteome</keyword>